<dbReference type="Proteomes" id="UP000006813">
    <property type="component" value="Unassembled WGS sequence"/>
</dbReference>
<dbReference type="STRING" id="10181.G5BHD6"/>
<dbReference type="InterPro" id="IPR036910">
    <property type="entry name" value="HMG_box_dom_sf"/>
</dbReference>
<proteinExistence type="predicted"/>
<sequence>MESLHRQGHWSKKNIQSLLERLQNNLLSNGNPSFQTTQSHLDWEKIAFKDFSAEMCKLKWTEISSKLKKSQPLSELVLEAKDLVKNHHRNNEYKKYPDFPKRPLTAYIRFYKEQRALYSQKHPNLSNQELTKILAEEYKQLPQQTKQKYMEEFQKEKQGFKEKLAQFRKNHPDLVQNSKKSVGSKRRRNKAPKSVQGNVKTERSPSKTDAFCKNFKFHKEPKKPPMSGYNKFHQDSWSSKELKHLPLRERMVEISRRWHRVPQNLKEHYAKQAEELQKQYRVDLDLWLKTLSPEEYAAYKKKSQGKGKNMTMGGGPSPKFRKADMPSSPAKRLPEGLRKEKGLEALETDSLKTIQNNYHHGQGSKRKMKEDGEEDEARNFSDSSSGDEHEDGSLSSSAKSSDI</sequence>
<feature type="DNA-binding region" description="HMG box" evidence="4">
    <location>
        <begin position="100"/>
        <end position="168"/>
    </location>
</feature>
<feature type="compositionally biased region" description="Basic residues" evidence="5">
    <location>
        <begin position="182"/>
        <end position="191"/>
    </location>
</feature>
<evidence type="ECO:0000313" key="9">
    <source>
        <dbReference type="Proteomes" id="UP000006813"/>
    </source>
</evidence>
<dbReference type="Gene3D" id="1.10.30.10">
    <property type="entry name" value="High mobility group box domain"/>
    <property type="match status" value="2"/>
</dbReference>
<feature type="domain" description="HMG box" evidence="6">
    <location>
        <begin position="222"/>
        <end position="288"/>
    </location>
</feature>
<evidence type="ECO:0000256" key="1">
    <source>
        <dbReference type="ARBA" id="ARBA00004123"/>
    </source>
</evidence>
<reference evidence="7 9" key="1">
    <citation type="journal article" date="2011" name="Nature">
        <title>Genome sequencing reveals insights into physiology and longevity of the naked mole rat.</title>
        <authorList>
            <person name="Kim E.B."/>
            <person name="Fang X."/>
            <person name="Fushan A.A."/>
            <person name="Huang Z."/>
            <person name="Lobanov A.V."/>
            <person name="Han L."/>
            <person name="Marino S.M."/>
            <person name="Sun X."/>
            <person name="Turanov A.A."/>
            <person name="Yang P."/>
            <person name="Yim S.H."/>
            <person name="Zhao X."/>
            <person name="Kasaikina M.V."/>
            <person name="Stoletzki N."/>
            <person name="Peng C."/>
            <person name="Polak P."/>
            <person name="Xiong Z."/>
            <person name="Kiezun A."/>
            <person name="Zhu Y."/>
            <person name="Chen Y."/>
            <person name="Kryukov G.V."/>
            <person name="Zhang Q."/>
            <person name="Peshkin L."/>
            <person name="Yang L."/>
            <person name="Bronson R.T."/>
            <person name="Buffenstein R."/>
            <person name="Wang B."/>
            <person name="Han C."/>
            <person name="Li Q."/>
            <person name="Chen L."/>
            <person name="Zhao W."/>
            <person name="Sunyaev S.R."/>
            <person name="Park T.J."/>
            <person name="Zhang G."/>
            <person name="Wang J."/>
            <person name="Gladyshev V.N."/>
        </authorList>
    </citation>
    <scope>NUCLEOTIDE SEQUENCE [LARGE SCALE GENOMIC DNA]</scope>
</reference>
<dbReference type="EMBL" id="JH170318">
    <property type="protein sequence ID" value="EHB08697.1"/>
    <property type="molecule type" value="Genomic_DNA"/>
</dbReference>
<evidence type="ECO:0000313" key="7">
    <source>
        <dbReference type="EMBL" id="EHB08697.1"/>
    </source>
</evidence>
<evidence type="ECO:0000256" key="5">
    <source>
        <dbReference type="SAM" id="MobiDB-lite"/>
    </source>
</evidence>
<feature type="region of interest" description="Disordered" evidence="5">
    <location>
        <begin position="299"/>
        <end position="403"/>
    </location>
</feature>
<name>G5BHD6_HETGA</name>
<dbReference type="AlphaFoldDB" id="G5BHD6"/>
<dbReference type="EMBL" id="GEBF01007143">
    <property type="protein sequence ID" value="JAN96489.1"/>
    <property type="molecule type" value="Transcribed_RNA"/>
</dbReference>
<gene>
    <name evidence="8" type="primary">UBTFL1</name>
    <name evidence="11" type="synonym">Ubtfl1</name>
    <name evidence="7" type="ORF">GW7_08089</name>
</gene>
<dbReference type="PROSITE" id="PS50118">
    <property type="entry name" value="HMG_BOX_2"/>
    <property type="match status" value="2"/>
</dbReference>
<feature type="domain" description="HMG box" evidence="6">
    <location>
        <begin position="100"/>
        <end position="168"/>
    </location>
</feature>
<dbReference type="eggNOG" id="KOG0381">
    <property type="taxonomic scope" value="Eukaryota"/>
</dbReference>
<dbReference type="Proteomes" id="UP000694906">
    <property type="component" value="Unplaced"/>
</dbReference>
<evidence type="ECO:0000256" key="3">
    <source>
        <dbReference type="ARBA" id="ARBA00023242"/>
    </source>
</evidence>
<dbReference type="PANTHER" id="PTHR46318:SF1">
    <property type="entry name" value="UPSTREAM-BINDING FACTOR 1-LIKE PROTEIN 1-RELATED"/>
    <property type="match status" value="1"/>
</dbReference>
<evidence type="ECO:0000313" key="10">
    <source>
        <dbReference type="Proteomes" id="UP000694906"/>
    </source>
</evidence>
<keyword evidence="3 4" id="KW-0539">Nucleus</keyword>
<evidence type="ECO:0000256" key="2">
    <source>
        <dbReference type="ARBA" id="ARBA00023125"/>
    </source>
</evidence>
<feature type="DNA-binding region" description="HMG box" evidence="4">
    <location>
        <begin position="222"/>
        <end position="288"/>
    </location>
</feature>
<dbReference type="GO" id="GO:0005634">
    <property type="term" value="C:nucleus"/>
    <property type="evidence" value="ECO:0007669"/>
    <property type="project" value="UniProtKB-SubCell"/>
</dbReference>
<dbReference type="GeneID" id="101721823"/>
<keyword evidence="2 4" id="KW-0238">DNA-binding</keyword>
<evidence type="ECO:0000313" key="11">
    <source>
        <dbReference type="RefSeq" id="XP_004868339.1"/>
    </source>
</evidence>
<feature type="region of interest" description="Disordered" evidence="5">
    <location>
        <begin position="166"/>
        <end position="206"/>
    </location>
</feature>
<dbReference type="GO" id="GO:0003677">
    <property type="term" value="F:DNA binding"/>
    <property type="evidence" value="ECO:0007669"/>
    <property type="project" value="UniProtKB-UniRule"/>
</dbReference>
<evidence type="ECO:0000256" key="4">
    <source>
        <dbReference type="PROSITE-ProRule" id="PRU00267"/>
    </source>
</evidence>
<dbReference type="OrthoDB" id="1919336at2759"/>
<reference evidence="8" key="2">
    <citation type="submission" date="2015-10" db="EMBL/GenBank/DDBJ databases">
        <title>FRAMA: From RNA-seq data to annotated mRNA assemblies.</title>
        <authorList>
            <person name="Bens M."/>
            <person name="Sahm A."/>
            <person name="Jahn N."/>
            <person name="Morhart M."/>
            <person name="Holtze S."/>
            <person name="Hildebrandt T.B."/>
            <person name="Platzer M."/>
            <person name="Szafranski K."/>
        </authorList>
    </citation>
    <scope>NUCLEOTIDE SEQUENCE</scope>
    <source>
        <tissue evidence="8">Pituitary</tissue>
    </source>
</reference>
<reference evidence="11" key="3">
    <citation type="submission" date="2025-04" db="UniProtKB">
        <authorList>
            <consortium name="RefSeq"/>
        </authorList>
    </citation>
    <scope>IDENTIFICATION</scope>
</reference>
<feature type="compositionally biased region" description="Low complexity" evidence="5">
    <location>
        <begin position="393"/>
        <end position="403"/>
    </location>
</feature>
<dbReference type="SUPFAM" id="SSF47095">
    <property type="entry name" value="HMG-box"/>
    <property type="match status" value="2"/>
</dbReference>
<dbReference type="InterPro" id="IPR051762">
    <property type="entry name" value="UBF1"/>
</dbReference>
<comment type="subcellular location">
    <subcellularLocation>
        <location evidence="1">Nucleus</location>
    </subcellularLocation>
</comment>
<keyword evidence="10" id="KW-1185">Reference proteome</keyword>
<dbReference type="CTD" id="642623"/>
<evidence type="ECO:0000259" key="6">
    <source>
        <dbReference type="PROSITE" id="PS50118"/>
    </source>
</evidence>
<accession>G5BHD6</accession>
<organism evidence="7 9">
    <name type="scientific">Heterocephalus glaber</name>
    <name type="common">Naked mole rat</name>
    <dbReference type="NCBI Taxonomy" id="10181"/>
    <lineage>
        <taxon>Eukaryota</taxon>
        <taxon>Metazoa</taxon>
        <taxon>Chordata</taxon>
        <taxon>Craniata</taxon>
        <taxon>Vertebrata</taxon>
        <taxon>Euteleostomi</taxon>
        <taxon>Mammalia</taxon>
        <taxon>Eutheria</taxon>
        <taxon>Euarchontoglires</taxon>
        <taxon>Glires</taxon>
        <taxon>Rodentia</taxon>
        <taxon>Hystricomorpha</taxon>
        <taxon>Bathyergidae</taxon>
        <taxon>Heterocephalus</taxon>
    </lineage>
</organism>
<feature type="compositionally biased region" description="Basic and acidic residues" evidence="5">
    <location>
        <begin position="332"/>
        <end position="344"/>
    </location>
</feature>
<dbReference type="Pfam" id="PF00505">
    <property type="entry name" value="HMG_box"/>
    <property type="match status" value="1"/>
</dbReference>
<dbReference type="KEGG" id="hgl:101721823"/>
<dbReference type="SMART" id="SM00398">
    <property type="entry name" value="HMG"/>
    <property type="match status" value="2"/>
</dbReference>
<dbReference type="CDD" id="cd22003">
    <property type="entry name" value="HMG-box_UBF1_rpt6-like"/>
    <property type="match status" value="1"/>
</dbReference>
<dbReference type="InterPro" id="IPR009071">
    <property type="entry name" value="HMG_box_dom"/>
</dbReference>
<dbReference type="RefSeq" id="XP_004868339.1">
    <property type="nucleotide sequence ID" value="XM_004868282.2"/>
</dbReference>
<dbReference type="CDD" id="cd21998">
    <property type="entry name" value="HMG-box_UBF1_rpt1-like"/>
    <property type="match status" value="1"/>
</dbReference>
<protein>
    <submittedName>
        <fullName evidence="7">Putative upstream-binding factor 1-like protein 3/5</fullName>
    </submittedName>
    <submittedName>
        <fullName evidence="8 11">Upstream-binding factor 1-like protein 1</fullName>
    </submittedName>
</protein>
<dbReference type="PANTHER" id="PTHR46318">
    <property type="entry name" value="UPSTREAM BINDING TRANSCRIPTION FACTOR"/>
    <property type="match status" value="1"/>
</dbReference>
<evidence type="ECO:0000313" key="8">
    <source>
        <dbReference type="EMBL" id="JAN96489.1"/>
    </source>
</evidence>